<name>A0AAV8ZL15_9CUCU</name>
<evidence type="ECO:0000256" key="5">
    <source>
        <dbReference type="ARBA" id="ARBA00022882"/>
    </source>
</evidence>
<dbReference type="Pfam" id="PF17655">
    <property type="entry name" value="IRK_C"/>
    <property type="match status" value="1"/>
</dbReference>
<evidence type="ECO:0000313" key="14">
    <source>
        <dbReference type="Proteomes" id="UP001162156"/>
    </source>
</evidence>
<keyword evidence="3 11" id="KW-0633">Potassium transport</keyword>
<keyword evidence="9" id="KW-0472">Membrane</keyword>
<dbReference type="PANTHER" id="PTHR11767:SF102">
    <property type="entry name" value="INWARDLY RECTIFYING POTASSIUM CHANNEL 1, ISOFORM F"/>
    <property type="match status" value="1"/>
</dbReference>
<dbReference type="EMBL" id="JANEYF010001112">
    <property type="protein sequence ID" value="KAJ8965969.1"/>
    <property type="molecule type" value="Genomic_DNA"/>
</dbReference>
<feature type="domain" description="Inward rectifier potassium channel C-terminal" evidence="12">
    <location>
        <begin position="6"/>
        <end position="93"/>
    </location>
</feature>
<proteinExistence type="inferred from homology"/>
<keyword evidence="6 11" id="KW-0630">Potassium</keyword>
<comment type="subcellular location">
    <subcellularLocation>
        <location evidence="1 11">Membrane</location>
        <topology evidence="1 11">Multi-pass membrane protein</topology>
    </subcellularLocation>
</comment>
<dbReference type="InterPro" id="IPR014756">
    <property type="entry name" value="Ig_E-set"/>
</dbReference>
<evidence type="ECO:0000256" key="1">
    <source>
        <dbReference type="ARBA" id="ARBA00004141"/>
    </source>
</evidence>
<evidence type="ECO:0000256" key="8">
    <source>
        <dbReference type="ARBA" id="ARBA00023065"/>
    </source>
</evidence>
<protein>
    <recommendedName>
        <fullName evidence="12">Inward rectifier potassium channel C-terminal domain-containing protein</fullName>
    </recommendedName>
</protein>
<comment type="similarity">
    <text evidence="11">Belongs to the inward rectifier-type potassium channel (TC 1.A.2.1) family.</text>
</comment>
<organism evidence="13 14">
    <name type="scientific">Rhamnusium bicolor</name>
    <dbReference type="NCBI Taxonomy" id="1586634"/>
    <lineage>
        <taxon>Eukaryota</taxon>
        <taxon>Metazoa</taxon>
        <taxon>Ecdysozoa</taxon>
        <taxon>Arthropoda</taxon>
        <taxon>Hexapoda</taxon>
        <taxon>Insecta</taxon>
        <taxon>Pterygota</taxon>
        <taxon>Neoptera</taxon>
        <taxon>Endopterygota</taxon>
        <taxon>Coleoptera</taxon>
        <taxon>Polyphaga</taxon>
        <taxon>Cucujiformia</taxon>
        <taxon>Chrysomeloidea</taxon>
        <taxon>Cerambycidae</taxon>
        <taxon>Lepturinae</taxon>
        <taxon>Rhagiini</taxon>
        <taxon>Rhamnusium</taxon>
    </lineage>
</organism>
<evidence type="ECO:0000256" key="4">
    <source>
        <dbReference type="ARBA" id="ARBA00022692"/>
    </source>
</evidence>
<dbReference type="GO" id="GO:0034702">
    <property type="term" value="C:monoatomic ion channel complex"/>
    <property type="evidence" value="ECO:0007669"/>
    <property type="project" value="UniProtKB-KW"/>
</dbReference>
<dbReference type="Gene3D" id="2.60.40.1400">
    <property type="entry name" value="G protein-activated inward rectifier potassium channel 1"/>
    <property type="match status" value="1"/>
</dbReference>
<accession>A0AAV8ZL15</accession>
<evidence type="ECO:0000256" key="6">
    <source>
        <dbReference type="ARBA" id="ARBA00022958"/>
    </source>
</evidence>
<evidence type="ECO:0000256" key="3">
    <source>
        <dbReference type="ARBA" id="ARBA00022538"/>
    </source>
</evidence>
<evidence type="ECO:0000259" key="12">
    <source>
        <dbReference type="Pfam" id="PF17655"/>
    </source>
</evidence>
<evidence type="ECO:0000256" key="7">
    <source>
        <dbReference type="ARBA" id="ARBA00022989"/>
    </source>
</evidence>
<dbReference type="SUPFAM" id="SSF81296">
    <property type="entry name" value="E set domains"/>
    <property type="match status" value="1"/>
</dbReference>
<dbReference type="GO" id="GO:1990573">
    <property type="term" value="P:potassium ion import across plasma membrane"/>
    <property type="evidence" value="ECO:0007669"/>
    <property type="project" value="TreeGrafter"/>
</dbReference>
<dbReference type="InterPro" id="IPR013518">
    <property type="entry name" value="K_chnl_inward-rec_Kir_cyto"/>
</dbReference>
<keyword evidence="2 11" id="KW-0813">Transport</keyword>
<dbReference type="Proteomes" id="UP001162156">
    <property type="component" value="Unassembled WGS sequence"/>
</dbReference>
<evidence type="ECO:0000256" key="11">
    <source>
        <dbReference type="RuleBase" id="RU003822"/>
    </source>
</evidence>
<keyword evidence="5 11" id="KW-0851">Voltage-gated channel</keyword>
<dbReference type="PANTHER" id="PTHR11767">
    <property type="entry name" value="INWARD RECTIFIER POTASSIUM CHANNEL"/>
    <property type="match status" value="1"/>
</dbReference>
<reference evidence="13" key="1">
    <citation type="journal article" date="2023" name="Insect Mol. Biol.">
        <title>Genome sequencing provides insights into the evolution of gene families encoding plant cell wall-degrading enzymes in longhorned beetles.</title>
        <authorList>
            <person name="Shin N.R."/>
            <person name="Okamura Y."/>
            <person name="Kirsch R."/>
            <person name="Pauchet Y."/>
        </authorList>
    </citation>
    <scope>NUCLEOTIDE SEQUENCE</scope>
    <source>
        <strain evidence="13">RBIC_L_NR</strain>
    </source>
</reference>
<keyword evidence="4 11" id="KW-0812">Transmembrane</keyword>
<evidence type="ECO:0000256" key="10">
    <source>
        <dbReference type="ARBA" id="ARBA00023303"/>
    </source>
</evidence>
<keyword evidence="8 11" id="KW-0406">Ion transport</keyword>
<keyword evidence="10 11" id="KW-0407">Ion channel</keyword>
<dbReference type="AlphaFoldDB" id="A0AAV8ZL15"/>
<dbReference type="GO" id="GO:0005242">
    <property type="term" value="F:inward rectifier potassium channel activity"/>
    <property type="evidence" value="ECO:0007669"/>
    <property type="project" value="InterPro"/>
</dbReference>
<sequence>MKMISFVVICLRNGKLCLMIRINDSFRKHWIDNKIDVFLIKGTISKEGEVIPNFIKELDLEPHGMLFWPVEIVHEITPSSPLWNISAKNLMTSK</sequence>
<keyword evidence="7" id="KW-1133">Transmembrane helix</keyword>
<dbReference type="InterPro" id="IPR041647">
    <property type="entry name" value="IRK_C"/>
</dbReference>
<comment type="caution">
    <text evidence="13">The sequence shown here is derived from an EMBL/GenBank/DDBJ whole genome shotgun (WGS) entry which is preliminary data.</text>
</comment>
<evidence type="ECO:0000256" key="9">
    <source>
        <dbReference type="ARBA" id="ARBA00023136"/>
    </source>
</evidence>
<dbReference type="InterPro" id="IPR016449">
    <property type="entry name" value="K_chnl_inward-rec_Kir"/>
</dbReference>
<dbReference type="GO" id="GO:0005886">
    <property type="term" value="C:plasma membrane"/>
    <property type="evidence" value="ECO:0007669"/>
    <property type="project" value="TreeGrafter"/>
</dbReference>
<keyword evidence="14" id="KW-1185">Reference proteome</keyword>
<dbReference type="GO" id="GO:0034765">
    <property type="term" value="P:regulation of monoatomic ion transmembrane transport"/>
    <property type="evidence" value="ECO:0007669"/>
    <property type="project" value="TreeGrafter"/>
</dbReference>
<evidence type="ECO:0000313" key="13">
    <source>
        <dbReference type="EMBL" id="KAJ8965969.1"/>
    </source>
</evidence>
<evidence type="ECO:0000256" key="2">
    <source>
        <dbReference type="ARBA" id="ARBA00022448"/>
    </source>
</evidence>
<gene>
    <name evidence="13" type="ORF">NQ314_003817</name>
</gene>